<keyword evidence="2" id="KW-0614">Plasmid</keyword>
<geneLocation type="plasmid" evidence="2">
    <name>pVPS92-VEB</name>
</geneLocation>
<dbReference type="RefSeq" id="WP_172687336.1">
    <property type="nucleotide sequence ID" value="NZ_JAESOU010000019.1"/>
</dbReference>
<feature type="region of interest" description="Disordered" evidence="1">
    <location>
        <begin position="126"/>
        <end position="204"/>
    </location>
</feature>
<accession>A0A1B1LRL5</accession>
<reference evidence="2" key="1">
    <citation type="journal article" date="2016" name="Antimicrob. Agents Chemother.">
        <title>Genetic Characterization of a blaVEB-2-carrying plasmid in Vibrio parahaemolyticus.</title>
        <authorList>
            <person name="Li R."/>
            <person name="Ye L."/>
            <person name="Zheng Z."/>
            <person name="Chan E.W."/>
            <person name="Chen S."/>
        </authorList>
    </citation>
    <scope>NUCLEOTIDE SEQUENCE</scope>
    <source>
        <strain evidence="2">VPS92</strain>
        <plasmid evidence="2">pVPS92-VEB</plasmid>
    </source>
</reference>
<proteinExistence type="predicted"/>
<feature type="compositionally biased region" description="Polar residues" evidence="1">
    <location>
        <begin position="143"/>
        <end position="178"/>
    </location>
</feature>
<name>A0A1B1LRL5_VIBPH</name>
<organism evidence="2">
    <name type="scientific">Vibrio parahaemolyticus</name>
    <dbReference type="NCBI Taxonomy" id="670"/>
    <lineage>
        <taxon>Bacteria</taxon>
        <taxon>Pseudomonadati</taxon>
        <taxon>Pseudomonadota</taxon>
        <taxon>Gammaproteobacteria</taxon>
        <taxon>Vibrionales</taxon>
        <taxon>Vibrionaceae</taxon>
        <taxon>Vibrio</taxon>
    </lineage>
</organism>
<feature type="compositionally biased region" description="Low complexity" evidence="1">
    <location>
        <begin position="127"/>
        <end position="137"/>
    </location>
</feature>
<protein>
    <submittedName>
        <fullName evidence="2">Uncharacterized protein</fullName>
    </submittedName>
</protein>
<dbReference type="AlphaFoldDB" id="A0A1B1LRL5"/>
<sequence length="204" mass="22662">MIKTNENTVGFGGVCGRDLKVLGGNNNAPRFGVVSVCQVTSWRKKDGPGFNERKVWMNLKFNEFLIQKLERNGGLVSGDEICVKGFLVQRSIGEEGAMITEIQVESIVSHIPKVLRELAKEAGLNYSSQPQQPSQQAGGQGQYDHQPQSRAPQSAAPQRVPQQHQYSESPNPAQQYVPQHTDDQYPSEQGGDWDESDFYGSRQQ</sequence>
<evidence type="ECO:0000256" key="1">
    <source>
        <dbReference type="SAM" id="MobiDB-lite"/>
    </source>
</evidence>
<dbReference type="EMBL" id="KU356480">
    <property type="protein sequence ID" value="ANS55698.1"/>
    <property type="molecule type" value="Genomic_DNA"/>
</dbReference>
<evidence type="ECO:0000313" key="2">
    <source>
        <dbReference type="EMBL" id="ANS55698.1"/>
    </source>
</evidence>